<keyword evidence="5 8" id="KW-0472">Membrane</keyword>
<dbReference type="Proteomes" id="UP000319212">
    <property type="component" value="Unassembled WGS sequence"/>
</dbReference>
<accession>A0A502E279</accession>
<evidence type="ECO:0000313" key="12">
    <source>
        <dbReference type="Proteomes" id="UP000319212"/>
    </source>
</evidence>
<dbReference type="GO" id="GO:0005886">
    <property type="term" value="C:plasma membrane"/>
    <property type="evidence" value="ECO:0007669"/>
    <property type="project" value="UniProtKB-SubCell"/>
</dbReference>
<comment type="subcellular location">
    <subcellularLocation>
        <location evidence="1">Cell membrane</location>
        <topology evidence="1">Multi-pass membrane protein</topology>
    </subcellularLocation>
</comment>
<dbReference type="EMBL" id="RCZI01000001">
    <property type="protein sequence ID" value="TPG30852.1"/>
    <property type="molecule type" value="Genomic_DNA"/>
</dbReference>
<feature type="transmembrane region" description="Helical" evidence="8">
    <location>
        <begin position="121"/>
        <end position="139"/>
    </location>
</feature>
<feature type="transmembrane region" description="Helical" evidence="8">
    <location>
        <begin position="498"/>
        <end position="518"/>
    </location>
</feature>
<keyword evidence="4 8" id="KW-1133">Transmembrane helix</keyword>
<evidence type="ECO:0000256" key="7">
    <source>
        <dbReference type="SAM" id="MobiDB-lite"/>
    </source>
</evidence>
<sequence>MPAPHAAVVRSLAALRIALSHYIANGLSVALGLLLISAGVHAWLGALAGAAAAVGVIVTAPPDLPGPRRGKFLQMLPAPLIGIPLFFAVQMLHAAPIRLGLVLVPATFLAFMAMAWGKRGIPIAIAVMFSMIFSMATPTPDGLAQAVERTLLFALGAALYVVYAVLANLALNGRYRVQAMADVLLSLSALMRTEASQFSSRDESGDVREVPASLLGGLLRQQAALADQLQATRDIVLESPRTAYRQRLAGMLIVVLEMRDQLLASELDLEALQSNPAHATALMEMRRVLEALADDVAALADAMLLGRTPGRVPNRRPQLSAIHVATDALSLHAQPGPNAAMLARGLASRIGHINDEVLRLVAMARAETAPNLAVVRANWQMFVSPTDWSWRPLLTLWRWDAPPLRHAIRASLAIAAGYGIALLLPWGSHDYWILLTIVVVLRGSLSQTLERRNSRVAGTLLGCVFAVALLSAHPSALGMLVASVVAQAIAHGFAVRRYLITSVAATVLGLVQAHLLNVGAAPTFALFERLADTLIGATVAWAFCYVLPSWERSQIPSLVSRVLEAQARHARLALGLGQLHAVDTSPELAWRLARKEAFDSLSALVQATQRSLSEPRAVRPPIAPLEHLQAHSYQLLAQLSAVKSMLVLRRDRLTTAEIEGPLERTAARIEALIGSAPIAGTHMPASPPATTLAGPIPLPDPFDNDISPWLLRRLDLATAISSQLRDDAARILQSLDDPDAVDTPHSSTATLKGPLER</sequence>
<gene>
    <name evidence="11" type="ORF">EAH82_05235</name>
</gene>
<dbReference type="InterPro" id="IPR032692">
    <property type="entry name" value="YccS_N"/>
</dbReference>
<feature type="transmembrane region" description="Helical" evidence="8">
    <location>
        <begin position="72"/>
        <end position="89"/>
    </location>
</feature>
<reference evidence="11 12" key="1">
    <citation type="journal article" date="2019" name="Environ. Microbiol.">
        <title>Species interactions and distinct microbial communities in high Arctic permafrost affected cryosols are associated with the CH4 and CO2 gas fluxes.</title>
        <authorList>
            <person name="Altshuler I."/>
            <person name="Hamel J."/>
            <person name="Turney S."/>
            <person name="Magnuson E."/>
            <person name="Levesque R."/>
            <person name="Greer C."/>
            <person name="Whyte L.G."/>
        </authorList>
    </citation>
    <scope>NUCLEOTIDE SEQUENCE [LARGE SCALE GENOMIC DNA]</scope>
    <source>
        <strain evidence="11 12">S06.C</strain>
    </source>
</reference>
<feature type="transmembrane region" description="Helical" evidence="8">
    <location>
        <begin position="12"/>
        <end position="36"/>
    </location>
</feature>
<feature type="transmembrane region" description="Helical" evidence="8">
    <location>
        <begin position="407"/>
        <end position="425"/>
    </location>
</feature>
<dbReference type="PANTHER" id="PTHR30509:SF9">
    <property type="entry name" value="MULTIDRUG RESISTANCE PROTEIN MDTO"/>
    <property type="match status" value="1"/>
</dbReference>
<evidence type="ECO:0000313" key="11">
    <source>
        <dbReference type="EMBL" id="TPG30852.1"/>
    </source>
</evidence>
<feature type="transmembrane region" description="Helical" evidence="8">
    <location>
        <begin position="151"/>
        <end position="171"/>
    </location>
</feature>
<dbReference type="InterPro" id="IPR049453">
    <property type="entry name" value="Memb_transporter_dom"/>
</dbReference>
<dbReference type="RefSeq" id="WP_140839223.1">
    <property type="nucleotide sequence ID" value="NZ_RCZI01000001.1"/>
</dbReference>
<feature type="domain" description="Integral membrane protein YccS N-terminal" evidence="9">
    <location>
        <begin position="87"/>
        <end position="332"/>
    </location>
</feature>
<dbReference type="Pfam" id="PF13515">
    <property type="entry name" value="FUSC_2"/>
    <property type="match status" value="1"/>
</dbReference>
<name>A0A502E279_9BURK</name>
<evidence type="ECO:0000259" key="10">
    <source>
        <dbReference type="Pfam" id="PF13515"/>
    </source>
</evidence>
<organism evidence="11 12">
    <name type="scientific">Variovorax guangxiensis</name>
    <dbReference type="NCBI Taxonomy" id="1775474"/>
    <lineage>
        <taxon>Bacteria</taxon>
        <taxon>Pseudomonadati</taxon>
        <taxon>Pseudomonadota</taxon>
        <taxon>Betaproteobacteria</taxon>
        <taxon>Burkholderiales</taxon>
        <taxon>Comamonadaceae</taxon>
        <taxon>Variovorax</taxon>
    </lineage>
</organism>
<feature type="transmembrane region" description="Helical" evidence="8">
    <location>
        <begin position="461"/>
        <end position="486"/>
    </location>
</feature>
<feature type="transmembrane region" description="Helical" evidence="8">
    <location>
        <begin position="42"/>
        <end position="60"/>
    </location>
</feature>
<dbReference type="PANTHER" id="PTHR30509">
    <property type="entry name" value="P-HYDROXYBENZOIC ACID EFFLUX PUMP SUBUNIT-RELATED"/>
    <property type="match status" value="1"/>
</dbReference>
<feature type="domain" description="Integral membrane bound transporter" evidence="10">
    <location>
        <begin position="418"/>
        <end position="542"/>
    </location>
</feature>
<keyword evidence="2" id="KW-1003">Cell membrane</keyword>
<dbReference type="Pfam" id="PF12805">
    <property type="entry name" value="FUSC-like"/>
    <property type="match status" value="1"/>
</dbReference>
<evidence type="ECO:0000256" key="3">
    <source>
        <dbReference type="ARBA" id="ARBA00022692"/>
    </source>
</evidence>
<evidence type="ECO:0000256" key="8">
    <source>
        <dbReference type="SAM" id="Phobius"/>
    </source>
</evidence>
<dbReference type="OrthoDB" id="8670769at2"/>
<evidence type="ECO:0000256" key="6">
    <source>
        <dbReference type="ARBA" id="ARBA00043993"/>
    </source>
</evidence>
<protein>
    <submittedName>
        <fullName evidence="11">FUSC family protein</fullName>
    </submittedName>
</protein>
<evidence type="ECO:0000259" key="9">
    <source>
        <dbReference type="Pfam" id="PF12805"/>
    </source>
</evidence>
<dbReference type="AlphaFoldDB" id="A0A502E279"/>
<keyword evidence="3 8" id="KW-0812">Transmembrane</keyword>
<evidence type="ECO:0000256" key="1">
    <source>
        <dbReference type="ARBA" id="ARBA00004651"/>
    </source>
</evidence>
<feature type="region of interest" description="Disordered" evidence="7">
    <location>
        <begin position="736"/>
        <end position="757"/>
    </location>
</feature>
<proteinExistence type="inferred from homology"/>
<evidence type="ECO:0000256" key="5">
    <source>
        <dbReference type="ARBA" id="ARBA00023136"/>
    </source>
</evidence>
<evidence type="ECO:0000256" key="2">
    <source>
        <dbReference type="ARBA" id="ARBA00022475"/>
    </source>
</evidence>
<feature type="transmembrane region" description="Helical" evidence="8">
    <location>
        <begin position="95"/>
        <end position="114"/>
    </location>
</feature>
<comment type="similarity">
    <text evidence="6">Belongs to the YccS/YhfK family.</text>
</comment>
<comment type="caution">
    <text evidence="11">The sequence shown here is derived from an EMBL/GenBank/DDBJ whole genome shotgun (WGS) entry which is preliminary data.</text>
</comment>
<evidence type="ECO:0000256" key="4">
    <source>
        <dbReference type="ARBA" id="ARBA00022989"/>
    </source>
</evidence>